<gene>
    <name evidence="1" type="ORF">OWV82_014584</name>
</gene>
<reference evidence="1 2" key="1">
    <citation type="journal article" date="2023" name="Science">
        <title>Complex scaffold remodeling in plant triterpene biosynthesis.</title>
        <authorList>
            <person name="De La Pena R."/>
            <person name="Hodgson H."/>
            <person name="Liu J.C."/>
            <person name="Stephenson M.J."/>
            <person name="Martin A.C."/>
            <person name="Owen C."/>
            <person name="Harkess A."/>
            <person name="Leebens-Mack J."/>
            <person name="Jimenez L.E."/>
            <person name="Osbourn A."/>
            <person name="Sattely E.S."/>
        </authorList>
    </citation>
    <scope>NUCLEOTIDE SEQUENCE [LARGE SCALE GENOMIC DNA]</scope>
    <source>
        <strain evidence="2">cv. JPN11</strain>
        <tissue evidence="1">Leaf</tissue>
    </source>
</reference>
<protein>
    <submittedName>
        <fullName evidence="1">Pentatricopeptide repeat-containing protein</fullName>
    </submittedName>
</protein>
<evidence type="ECO:0000313" key="2">
    <source>
        <dbReference type="Proteomes" id="UP001164539"/>
    </source>
</evidence>
<keyword evidence="2" id="KW-1185">Reference proteome</keyword>
<proteinExistence type="predicted"/>
<organism evidence="1 2">
    <name type="scientific">Melia azedarach</name>
    <name type="common">Chinaberry tree</name>
    <dbReference type="NCBI Taxonomy" id="155640"/>
    <lineage>
        <taxon>Eukaryota</taxon>
        <taxon>Viridiplantae</taxon>
        <taxon>Streptophyta</taxon>
        <taxon>Embryophyta</taxon>
        <taxon>Tracheophyta</taxon>
        <taxon>Spermatophyta</taxon>
        <taxon>Magnoliopsida</taxon>
        <taxon>eudicotyledons</taxon>
        <taxon>Gunneridae</taxon>
        <taxon>Pentapetalae</taxon>
        <taxon>rosids</taxon>
        <taxon>malvids</taxon>
        <taxon>Sapindales</taxon>
        <taxon>Meliaceae</taxon>
        <taxon>Melia</taxon>
    </lineage>
</organism>
<comment type="caution">
    <text evidence="1">The sequence shown here is derived from an EMBL/GenBank/DDBJ whole genome shotgun (WGS) entry which is preliminary data.</text>
</comment>
<evidence type="ECO:0000313" key="1">
    <source>
        <dbReference type="EMBL" id="KAJ4712325.1"/>
    </source>
</evidence>
<dbReference type="Proteomes" id="UP001164539">
    <property type="component" value="Chromosome 8"/>
</dbReference>
<dbReference type="EMBL" id="CM051401">
    <property type="protein sequence ID" value="KAJ4712325.1"/>
    <property type="molecule type" value="Genomic_DNA"/>
</dbReference>
<sequence length="848" mass="94948">METVGLLHSHSLQMYRYWADQHNLFMPSVKVTQFSSSCFLVDGRRKLSVVSSAYQNNSLTSSYFVQNPSPKLTTEHGFSSDKPVLDVSTVGNMIKEFTDGGLFEDAIRVYVNMLEYGFPIDEFRFFPCLIKAFGSLCDVEKARQIHGHVLKLGFLGDVYVQNSLLRMYWKCGVVEEAIQLFEKMCHRDLVSWNTMISGFCQSGDHLGSLIFLRRMIDEHVKYPNRISCLSALSSCGSIDALIYGREIHGFLVKSGLETDEFLVSGLIEMYMKCSDIRSAQHVFENIVDKESVRGNPVIWNVMVAGYISNEYFSLALELFIDMLNLGIRPDSSTMVAALVLCSQSLDLEVGEQIHGIVFSHGLQNDIRVITAIIEMYFECGDPEAGLKIFSLSQNCSMVMWSSVISNCVQNGYPAEALQLFYDFMLKCGFPDLLILLAVLRACSSLALKSKGTEIHGLAVKLTFDSDMFVGGALVDMYGKCRDMESSQKVFSGLLFRDLVTWNALISGYAQNRCPDEALKALRDMQSEQMRPNTVTAATILSVCALLSVLILCKEVHCYILRQGLECNVLVSNSLIATYAKCGDVNSSLVVFKKMTERDEVSWNSIVLGLGMHGQTDKMFVLFEKMKAAGKKPDHITFTALLSACSHAGRVDMGRKYFKSMIEDYKLQPQVEHYTCMVDLLGRAGHLNEAYDLIKTMPCVPDDRIWGSLLGSCRTHSNEKLAELVANHIFKLAPTNIGYRVLLAKFYELSGKMGDYARVRLEIKDMGLKKQPGCSWIEVNNSIHIFIAGDHSHHQSDDIYSVLENLTLEMKRAGYIPQLQSVNVMPQKTNDAGLLSSENDSLLSPDITM</sequence>
<name>A0ACC1XM65_MELAZ</name>
<accession>A0ACC1XM65</accession>